<dbReference type="Proteomes" id="UP000007797">
    <property type="component" value="Unassembled WGS sequence"/>
</dbReference>
<proteinExistence type="inferred from homology"/>
<evidence type="ECO:0000256" key="3">
    <source>
        <dbReference type="ARBA" id="ARBA00015303"/>
    </source>
</evidence>
<feature type="transmembrane region" description="Helical" evidence="10">
    <location>
        <begin position="618"/>
        <end position="637"/>
    </location>
</feature>
<dbReference type="KEGG" id="dfa:DFA_08049"/>
<keyword evidence="6" id="KW-0914">Notch signaling pathway</keyword>
<dbReference type="RefSeq" id="XP_004355551.1">
    <property type="nucleotide sequence ID" value="XM_004355498.1"/>
</dbReference>
<dbReference type="AlphaFoldDB" id="F4Q4W1"/>
<dbReference type="GeneID" id="14869098"/>
<dbReference type="GO" id="GO:0007219">
    <property type="term" value="P:Notch signaling pathway"/>
    <property type="evidence" value="ECO:0007669"/>
    <property type="project" value="UniProtKB-KW"/>
</dbReference>
<keyword evidence="5 11" id="KW-0732">Signal</keyword>
<evidence type="ECO:0000256" key="5">
    <source>
        <dbReference type="ARBA" id="ARBA00022729"/>
    </source>
</evidence>
<dbReference type="GO" id="GO:0070765">
    <property type="term" value="C:gamma-secretase complex"/>
    <property type="evidence" value="ECO:0007669"/>
    <property type="project" value="EnsemblProtists"/>
</dbReference>
<dbReference type="OMA" id="ECVYPGV"/>
<evidence type="ECO:0000256" key="4">
    <source>
        <dbReference type="ARBA" id="ARBA00022692"/>
    </source>
</evidence>
<dbReference type="Pfam" id="PF18266">
    <property type="entry name" value="Ncstrn_small"/>
    <property type="match status" value="1"/>
</dbReference>
<dbReference type="SUPFAM" id="SSF53187">
    <property type="entry name" value="Zn-dependent exopeptidases"/>
    <property type="match status" value="1"/>
</dbReference>
<keyword evidence="4 10" id="KW-0812">Transmembrane</keyword>
<comment type="similarity">
    <text evidence="2">Belongs to the nicastrin family.</text>
</comment>
<comment type="subcellular location">
    <subcellularLocation>
        <location evidence="1">Membrane</location>
        <topology evidence="1">Single-pass type I membrane protein</topology>
    </subcellularLocation>
</comment>
<evidence type="ECO:0000256" key="6">
    <source>
        <dbReference type="ARBA" id="ARBA00022976"/>
    </source>
</evidence>
<dbReference type="GO" id="GO:0006914">
    <property type="term" value="P:autophagy"/>
    <property type="evidence" value="ECO:0007669"/>
    <property type="project" value="EnsemblProtists"/>
</dbReference>
<evidence type="ECO:0000259" key="12">
    <source>
        <dbReference type="Pfam" id="PF18266"/>
    </source>
</evidence>
<keyword evidence="14" id="KW-1185">Reference proteome</keyword>
<dbReference type="GO" id="GO:0044351">
    <property type="term" value="P:macropinocytosis"/>
    <property type="evidence" value="ECO:0007669"/>
    <property type="project" value="EnsemblProtists"/>
</dbReference>
<gene>
    <name evidence="13" type="primary">ncstn</name>
    <name evidence="13" type="ORF">DFA_08049</name>
</gene>
<evidence type="ECO:0000256" key="9">
    <source>
        <dbReference type="ARBA" id="ARBA00023180"/>
    </source>
</evidence>
<dbReference type="Pfam" id="PF05450">
    <property type="entry name" value="Nicastrin"/>
    <property type="match status" value="1"/>
</dbReference>
<reference evidence="14" key="1">
    <citation type="journal article" date="2011" name="Genome Res.">
        <title>Phylogeny-wide analysis of social amoeba genomes highlights ancient origins for complex intercellular communication.</title>
        <authorList>
            <person name="Heidel A.J."/>
            <person name="Lawal H.M."/>
            <person name="Felder M."/>
            <person name="Schilde C."/>
            <person name="Helps N.R."/>
            <person name="Tunggal B."/>
            <person name="Rivero F."/>
            <person name="John U."/>
            <person name="Schleicher M."/>
            <person name="Eichinger L."/>
            <person name="Platzer M."/>
            <person name="Noegel A.A."/>
            <person name="Schaap P."/>
            <person name="Gloeckner G."/>
        </authorList>
    </citation>
    <scope>NUCLEOTIDE SEQUENCE [LARGE SCALE GENOMIC DNA]</scope>
    <source>
        <strain evidence="14">SH3</strain>
    </source>
</reference>
<evidence type="ECO:0000256" key="2">
    <source>
        <dbReference type="ARBA" id="ARBA00007717"/>
    </source>
</evidence>
<sequence>MITFKISLLLLLFSFSSFTLGQVNPNSQVSSKIYNIPNYVYPCTRMLTNNGVAGCTSKAGGNDGAIFLIDSDASLDNLISGPSQPDKIILALDPDYFNKSIIEKVNSKSFEGILVLTDKPQSYAYSPDIAYPNKAFGLYPNSNFTWNTLGDGLSELSFNYPIFAIDTNTSIEIRQYGESNRNGLYPKHGAQLISFMQAIMTSESCLHRGFCAPMGGLSSWATFSPSITSAQPILMVIVPMDTTAFFHDMAIGAQSNTYASVVLTSIMRSLSMVDQSTWNMQVVFAVFNGERWGYLGSTKFVNDIVNFKCSEYYDDTNTTCSSPFNSDLAFMNISLSNIQAILELNQIGNPLTTNAKQQLLFAINQVNPNSPQSTIRSNIMSVSDRLNLSVGCQVATDVPELPPSSSMSFLKVSPNIDHAVITDHFGAYTNNFYNSHQDTSSNVNQQILQDTITLFATVIDQMAGGKNNITVDTTFMNDIFSCLTQSFSCDYVERLLPVYPYDTYPSFYSSVYGTAPTAQLLTIQAQFFHNLFINLTNSVVGDVCSNSKSCPSSDYSCIGSRCRISNTHYHEAVSLAFTFDGSTGNFRVTNTTYPTYTESNWDYTQVKFFLVDSKKSEIIFLIVGIIEFLSTVAILIFSRNYLSKRYKLL</sequence>
<keyword evidence="8 10" id="KW-0472">Membrane</keyword>
<feature type="domain" description="Nicastrin small lobe" evidence="12">
    <location>
        <begin position="42"/>
        <end position="198"/>
    </location>
</feature>
<evidence type="ECO:0000256" key="1">
    <source>
        <dbReference type="ARBA" id="ARBA00004479"/>
    </source>
</evidence>
<evidence type="ECO:0000256" key="11">
    <source>
        <dbReference type="SAM" id="SignalP"/>
    </source>
</evidence>
<keyword evidence="7 10" id="KW-1133">Transmembrane helix</keyword>
<dbReference type="OrthoDB" id="10265862at2759"/>
<feature type="chain" id="PRO_5003313739" description="Nicastrin" evidence="11">
    <location>
        <begin position="22"/>
        <end position="649"/>
    </location>
</feature>
<dbReference type="Gene3D" id="3.40.630.10">
    <property type="entry name" value="Zn peptidases"/>
    <property type="match status" value="1"/>
</dbReference>
<evidence type="ECO:0000256" key="8">
    <source>
        <dbReference type="ARBA" id="ARBA00023136"/>
    </source>
</evidence>
<name>F4Q4W1_CACFS</name>
<feature type="signal peptide" evidence="11">
    <location>
        <begin position="1"/>
        <end position="21"/>
    </location>
</feature>
<dbReference type="GO" id="GO:0044671">
    <property type="term" value="P:sorocarp spore cell differentiation"/>
    <property type="evidence" value="ECO:0007669"/>
    <property type="project" value="EnsemblProtists"/>
</dbReference>
<dbReference type="InterPro" id="IPR008710">
    <property type="entry name" value="Nicastrin"/>
</dbReference>
<keyword evidence="9" id="KW-0325">Glycoprotein</keyword>
<dbReference type="GO" id="GO:0005783">
    <property type="term" value="C:endoplasmic reticulum"/>
    <property type="evidence" value="ECO:0007669"/>
    <property type="project" value="EnsemblProtists"/>
</dbReference>
<evidence type="ECO:0000256" key="10">
    <source>
        <dbReference type="SAM" id="Phobius"/>
    </source>
</evidence>
<dbReference type="GO" id="GO:0016485">
    <property type="term" value="P:protein processing"/>
    <property type="evidence" value="ECO:0007669"/>
    <property type="project" value="EnsemblProtists"/>
</dbReference>
<dbReference type="PANTHER" id="PTHR21092:SF0">
    <property type="entry name" value="NICASTRIN"/>
    <property type="match status" value="1"/>
</dbReference>
<dbReference type="EMBL" id="GL883021">
    <property type="protein sequence ID" value="EGG17067.1"/>
    <property type="molecule type" value="Genomic_DNA"/>
</dbReference>
<dbReference type="PANTHER" id="PTHR21092">
    <property type="entry name" value="NICASTRIN"/>
    <property type="match status" value="1"/>
</dbReference>
<evidence type="ECO:0000313" key="13">
    <source>
        <dbReference type="EMBL" id="EGG17067.1"/>
    </source>
</evidence>
<dbReference type="InterPro" id="IPR041084">
    <property type="entry name" value="Ncstrn_small"/>
</dbReference>
<evidence type="ECO:0000313" key="14">
    <source>
        <dbReference type="Proteomes" id="UP000007797"/>
    </source>
</evidence>
<dbReference type="GO" id="GO:0006909">
    <property type="term" value="P:phagocytosis"/>
    <property type="evidence" value="ECO:0007669"/>
    <property type="project" value="EnsemblProtists"/>
</dbReference>
<evidence type="ECO:0000256" key="7">
    <source>
        <dbReference type="ARBA" id="ARBA00022989"/>
    </source>
</evidence>
<accession>F4Q4W1</accession>
<dbReference type="STRING" id="1054147.F4Q4W1"/>
<organism evidence="13 14">
    <name type="scientific">Cavenderia fasciculata</name>
    <name type="common">Slime mold</name>
    <name type="synonym">Dictyostelium fasciculatum</name>
    <dbReference type="NCBI Taxonomy" id="261658"/>
    <lineage>
        <taxon>Eukaryota</taxon>
        <taxon>Amoebozoa</taxon>
        <taxon>Evosea</taxon>
        <taxon>Eumycetozoa</taxon>
        <taxon>Dictyostelia</taxon>
        <taxon>Acytosteliales</taxon>
        <taxon>Cavenderiaceae</taxon>
        <taxon>Cavenderia</taxon>
    </lineage>
</organism>
<protein>
    <recommendedName>
        <fullName evidence="3">Nicastrin</fullName>
    </recommendedName>
</protein>